<keyword evidence="3 5" id="KW-1133">Transmembrane helix</keyword>
<dbReference type="Pfam" id="PF01794">
    <property type="entry name" value="Ferric_reduct"/>
    <property type="match status" value="1"/>
</dbReference>
<evidence type="ECO:0000259" key="6">
    <source>
        <dbReference type="Pfam" id="PF01794"/>
    </source>
</evidence>
<dbReference type="EMBL" id="MKQR01000007">
    <property type="protein sequence ID" value="OLR94718.1"/>
    <property type="molecule type" value="Genomic_DNA"/>
</dbReference>
<evidence type="ECO:0000256" key="1">
    <source>
        <dbReference type="ARBA" id="ARBA00004141"/>
    </source>
</evidence>
<keyword evidence="8" id="KW-1185">Reference proteome</keyword>
<evidence type="ECO:0000256" key="5">
    <source>
        <dbReference type="SAM" id="Phobius"/>
    </source>
</evidence>
<keyword evidence="4 5" id="KW-0472">Membrane</keyword>
<dbReference type="InterPro" id="IPR013130">
    <property type="entry name" value="Fe3_Rdtase_TM_dom"/>
</dbReference>
<gene>
    <name evidence="7" type="ORF">BJP25_10825</name>
</gene>
<feature type="transmembrane region" description="Helical" evidence="5">
    <location>
        <begin position="12"/>
        <end position="37"/>
    </location>
</feature>
<organism evidence="7 8">
    <name type="scientific">Actinokineospora bangkokensis</name>
    <dbReference type="NCBI Taxonomy" id="1193682"/>
    <lineage>
        <taxon>Bacteria</taxon>
        <taxon>Bacillati</taxon>
        <taxon>Actinomycetota</taxon>
        <taxon>Actinomycetes</taxon>
        <taxon>Pseudonocardiales</taxon>
        <taxon>Pseudonocardiaceae</taxon>
        <taxon>Actinokineospora</taxon>
    </lineage>
</organism>
<dbReference type="AlphaFoldDB" id="A0A1Q9LRS6"/>
<keyword evidence="2 5" id="KW-0812">Transmembrane</keyword>
<comment type="caution">
    <text evidence="7">The sequence shown here is derived from an EMBL/GenBank/DDBJ whole genome shotgun (WGS) entry which is preliminary data.</text>
</comment>
<dbReference type="STRING" id="1193682.BJP25_10825"/>
<dbReference type="OrthoDB" id="4827239at2"/>
<protein>
    <submittedName>
        <fullName evidence="7">Ferric reductase</fullName>
    </submittedName>
</protein>
<dbReference type="GO" id="GO:0016020">
    <property type="term" value="C:membrane"/>
    <property type="evidence" value="ECO:0007669"/>
    <property type="project" value="UniProtKB-SubCell"/>
</dbReference>
<feature type="transmembrane region" description="Helical" evidence="5">
    <location>
        <begin position="89"/>
        <end position="109"/>
    </location>
</feature>
<evidence type="ECO:0000256" key="3">
    <source>
        <dbReference type="ARBA" id="ARBA00022989"/>
    </source>
</evidence>
<evidence type="ECO:0000256" key="2">
    <source>
        <dbReference type="ARBA" id="ARBA00022692"/>
    </source>
</evidence>
<feature type="transmembrane region" description="Helical" evidence="5">
    <location>
        <begin position="121"/>
        <end position="139"/>
    </location>
</feature>
<feature type="domain" description="Ferric oxidoreductase" evidence="6">
    <location>
        <begin position="10"/>
        <end position="130"/>
    </location>
</feature>
<feature type="transmembrane region" description="Helical" evidence="5">
    <location>
        <begin position="49"/>
        <end position="69"/>
    </location>
</feature>
<evidence type="ECO:0000313" key="8">
    <source>
        <dbReference type="Proteomes" id="UP000186040"/>
    </source>
</evidence>
<proteinExistence type="predicted"/>
<evidence type="ECO:0000256" key="4">
    <source>
        <dbReference type="ARBA" id="ARBA00023136"/>
    </source>
</evidence>
<feature type="transmembrane region" description="Helical" evidence="5">
    <location>
        <begin position="145"/>
        <end position="164"/>
    </location>
</feature>
<comment type="subcellular location">
    <subcellularLocation>
        <location evidence="1">Membrane</location>
        <topology evidence="1">Multi-pass membrane protein</topology>
    </subcellularLocation>
</comment>
<dbReference type="Proteomes" id="UP000186040">
    <property type="component" value="Unassembled WGS sequence"/>
</dbReference>
<reference evidence="7 8" key="1">
    <citation type="submission" date="2016-10" db="EMBL/GenBank/DDBJ databases">
        <title>The Draft Genome Sequence of Actinokineospora bangkokensis 44EHWT reveals the biosynthetic pathway of antifungal compounds Thailandins with unusual extender unit butylmalonyl-CoA.</title>
        <authorList>
            <person name="Greule A."/>
            <person name="Intra B."/>
            <person name="Flemming S."/>
            <person name="Rommel M.G."/>
            <person name="Panbangred W."/>
            <person name="Bechthold A."/>
        </authorList>
    </citation>
    <scope>NUCLEOTIDE SEQUENCE [LARGE SCALE GENOMIC DNA]</scope>
    <source>
        <strain evidence="7 8">44EHW</strain>
    </source>
</reference>
<dbReference type="RefSeq" id="WP_075974095.1">
    <property type="nucleotide sequence ID" value="NZ_MKQR01000007.1"/>
</dbReference>
<sequence length="178" mass="19063">MVLWYISRATGLVSLALFTATLVLGLLTAGRFAAAGLPRFAVQRLHRNLSLLSLAFLVVHVVSAVSDGYVEIGLVDAVVPFASAYDPFWLGLGAVAFDLLLAVLITSLLRTRLPLEVWRGVHLASYASWPVALVHGFAMAGDDTAWVLGFDVVCVAAAAGALLWRTTRLHPDTPVRTP</sequence>
<evidence type="ECO:0000313" key="7">
    <source>
        <dbReference type="EMBL" id="OLR94718.1"/>
    </source>
</evidence>
<accession>A0A1Q9LRS6</accession>
<name>A0A1Q9LRS6_9PSEU</name>